<name>A0A411HQK6_9GAMM</name>
<dbReference type="SUPFAM" id="SSF82171">
    <property type="entry name" value="DPP6 N-terminal domain-like"/>
    <property type="match status" value="1"/>
</dbReference>
<dbReference type="GO" id="GO:0008236">
    <property type="term" value="F:serine-type peptidase activity"/>
    <property type="evidence" value="ECO:0007669"/>
    <property type="project" value="InterPro"/>
</dbReference>
<dbReference type="KEGG" id="xbc:ELE36_20165"/>
<dbReference type="InterPro" id="IPR029058">
    <property type="entry name" value="AB_hydrolase_fold"/>
</dbReference>
<dbReference type="Gene3D" id="2.140.10.30">
    <property type="entry name" value="Dipeptidylpeptidase IV, N-terminal domain"/>
    <property type="match status" value="1"/>
</dbReference>
<dbReference type="PANTHER" id="PTHR11731">
    <property type="entry name" value="PROTEASE FAMILY S9B,C DIPEPTIDYL-PEPTIDASE IV-RELATED"/>
    <property type="match status" value="1"/>
</dbReference>
<dbReference type="AlphaFoldDB" id="A0A411HQK6"/>
<evidence type="ECO:0000256" key="1">
    <source>
        <dbReference type="ARBA" id="ARBA00023180"/>
    </source>
</evidence>
<dbReference type="Pfam" id="PF00326">
    <property type="entry name" value="Peptidase_S9"/>
    <property type="match status" value="1"/>
</dbReference>
<dbReference type="InterPro" id="IPR002469">
    <property type="entry name" value="Peptidase_S9B_N"/>
</dbReference>
<evidence type="ECO:0000313" key="5">
    <source>
        <dbReference type="Proteomes" id="UP000291562"/>
    </source>
</evidence>
<accession>A0A411HQK6</accession>
<dbReference type="FunFam" id="3.40.50.1820:FF:000003">
    <property type="entry name" value="Dipeptidyl peptidase 4"/>
    <property type="match status" value="1"/>
</dbReference>
<sequence>MISMTVCATAAAEKLSIERIFSDPNLNGASPRSLHIAPDGSRVTFLRGKTEDQNQLDLWEYNLADKSTRLLVDSHALVAGDTEIVSEAEKARRERQRTASLKGIVSYRWAPDSKKLLFPLGGVLYLYDLTVVPEKAVRPITRVGLEFLDAQISPRGRYASFVSQQNLWTIDLQKGTLQQLTHDGGGVIHNAEAEFVAQEEMARASGYWWAPDDSAVAFERFDETKVPLVKRSELFADHTEVVEQRYPAAGDNNVRVRLGVVSPKGGKPNWIDLGKNEDIYLARVNWLPDAQRLAVQRQSRDQRTLDLLLADVRYGTPKILLTETSKTWINLHDDLTFLHKQDTFIWASERSGYKQLYLYGLDGTLRHALSSGEWDIDKVLGVDEAAGKVYVAGNRDNALDAQIYALPLDGDGGIAPERISREDGWHDAVFADNASLYVDTWSDPLTPPRVTIHAPDGAQLAIIEANTLDVTHPYAPYREALSAPEFGTVKAEDGQALYYRLYKPADFDASKKYPVFFRFYGGPGRQLVNRAWGDHFDQYMVQHGYVVFSLDNRGTPRRGRQFEDAIFKQMGNAEVHDQLAGIAYLKSLPYVDGKHIGVFGWSYGGYMALMMLAKASDQIAAGVAVAPVTDWRLYDSHYTERYLDSPKTNMDGYTASSVWPYLDGLKSPLLLVHGMADDNVLFTNSTKLMAELQNRGTQFELMTYPGGKHGLSTPAMRKHVFSLIAKFFDEKLKP</sequence>
<dbReference type="GO" id="GO:0006508">
    <property type="term" value="P:proteolysis"/>
    <property type="evidence" value="ECO:0007669"/>
    <property type="project" value="InterPro"/>
</dbReference>
<keyword evidence="5" id="KW-1185">Reference proteome</keyword>
<gene>
    <name evidence="4" type="ORF">ELE36_20165</name>
</gene>
<dbReference type="EMBL" id="CP035704">
    <property type="protein sequence ID" value="QBB72799.1"/>
    <property type="molecule type" value="Genomic_DNA"/>
</dbReference>
<feature type="domain" description="Peptidase S9 prolyl oligopeptidase catalytic" evidence="2">
    <location>
        <begin position="538"/>
        <end position="733"/>
    </location>
</feature>
<keyword evidence="1" id="KW-0325">Glycoprotein</keyword>
<reference evidence="4 5" key="1">
    <citation type="submission" date="2019-01" db="EMBL/GenBank/DDBJ databases">
        <title>Pseudolysobacter antarctica gen. nov., sp. nov., isolated from Fildes Peninsula, Antarctica.</title>
        <authorList>
            <person name="Wei Z."/>
            <person name="Peng F."/>
        </authorList>
    </citation>
    <scope>NUCLEOTIDE SEQUENCE [LARGE SCALE GENOMIC DNA]</scope>
    <source>
        <strain evidence="4 5">AQ6-296</strain>
    </source>
</reference>
<dbReference type="OrthoDB" id="9812921at2"/>
<dbReference type="Pfam" id="PF00930">
    <property type="entry name" value="DPPIV_N"/>
    <property type="match status" value="1"/>
</dbReference>
<evidence type="ECO:0000259" key="3">
    <source>
        <dbReference type="Pfam" id="PF00930"/>
    </source>
</evidence>
<protein>
    <submittedName>
        <fullName evidence="4">S9 family peptidase</fullName>
    </submittedName>
</protein>
<dbReference type="GO" id="GO:0008239">
    <property type="term" value="F:dipeptidyl-peptidase activity"/>
    <property type="evidence" value="ECO:0007669"/>
    <property type="project" value="TreeGrafter"/>
</dbReference>
<dbReference type="Gene3D" id="3.40.50.1820">
    <property type="entry name" value="alpha/beta hydrolase"/>
    <property type="match status" value="1"/>
</dbReference>
<evidence type="ECO:0000259" key="2">
    <source>
        <dbReference type="Pfam" id="PF00326"/>
    </source>
</evidence>
<dbReference type="InterPro" id="IPR001375">
    <property type="entry name" value="Peptidase_S9_cat"/>
</dbReference>
<feature type="domain" description="Dipeptidylpeptidase IV N-terminal" evidence="3">
    <location>
        <begin position="120"/>
        <end position="448"/>
    </location>
</feature>
<dbReference type="Proteomes" id="UP000291562">
    <property type="component" value="Chromosome"/>
</dbReference>
<organism evidence="4 5">
    <name type="scientific">Pseudolysobacter antarcticus</name>
    <dbReference type="NCBI Taxonomy" id="2511995"/>
    <lineage>
        <taxon>Bacteria</taxon>
        <taxon>Pseudomonadati</taxon>
        <taxon>Pseudomonadota</taxon>
        <taxon>Gammaproteobacteria</taxon>
        <taxon>Lysobacterales</taxon>
        <taxon>Rhodanobacteraceae</taxon>
        <taxon>Pseudolysobacter</taxon>
    </lineage>
</organism>
<dbReference type="PANTHER" id="PTHR11731:SF193">
    <property type="entry name" value="DIPEPTIDYL PEPTIDASE 9"/>
    <property type="match status" value="1"/>
</dbReference>
<evidence type="ECO:0000313" key="4">
    <source>
        <dbReference type="EMBL" id="QBB72799.1"/>
    </source>
</evidence>
<dbReference type="SUPFAM" id="SSF53474">
    <property type="entry name" value="alpha/beta-Hydrolases"/>
    <property type="match status" value="1"/>
</dbReference>
<proteinExistence type="predicted"/>
<dbReference type="InterPro" id="IPR050278">
    <property type="entry name" value="Serine_Prot_S9B/DPPIV"/>
</dbReference>